<keyword evidence="7" id="KW-0067">ATP-binding</keyword>
<evidence type="ECO:0000256" key="3">
    <source>
        <dbReference type="ARBA" id="ARBA00022553"/>
    </source>
</evidence>
<sequence>MRRLLAPLTDGVTYLRWTCLILGGALAMPYMMVGTLAVGVLGLSEPGRQDLLSPEPVIFACVLPLIALTGLFLPIRALELTAARGLLGVGIDSPPARPGRTWPERRRTAAWFTLHLGIGAVVAGTTLALVPFAVWLALLPLLGDRLGFLGTPFAAGWSGVWGPAAAAVTLALLVYAAAGAGALLSRLAPALLGPSPADRMAALEERARRLATRNRLARELHDSVGHALSVVTVQAGAAGRVLDRDPEAARTALAAIEESARAALEDLDHVLGVLRAEEDDDARSRSPSRNLDDLPELVRSTGAGVEIAGDLAALPALVSREAYRIVQEALTNAMRHGSGAVRLVAAVRGDLLELEVRNALAERPRRAGGRGIAGMRERVTLLGGGLEAGAVDGEWRVRARLPLRSGEEPASPPARRPAG</sequence>
<keyword evidence="6 11" id="KW-0418">Kinase</keyword>
<feature type="transmembrane region" description="Helical" evidence="9">
    <location>
        <begin position="109"/>
        <end position="138"/>
    </location>
</feature>
<dbReference type="EMBL" id="BSEV01000042">
    <property type="protein sequence ID" value="GLK15121.1"/>
    <property type="molecule type" value="Genomic_DNA"/>
</dbReference>
<dbReference type="Pfam" id="PF07730">
    <property type="entry name" value="HisKA_3"/>
    <property type="match status" value="1"/>
</dbReference>
<comment type="caution">
    <text evidence="11">The sequence shown here is derived from an EMBL/GenBank/DDBJ whole genome shotgun (WGS) entry which is preliminary data.</text>
</comment>
<evidence type="ECO:0000259" key="10">
    <source>
        <dbReference type="Pfam" id="PF07730"/>
    </source>
</evidence>
<dbReference type="Gene3D" id="1.20.5.1930">
    <property type="match status" value="1"/>
</dbReference>
<evidence type="ECO:0000256" key="7">
    <source>
        <dbReference type="ARBA" id="ARBA00022840"/>
    </source>
</evidence>
<dbReference type="GO" id="GO:0005524">
    <property type="term" value="F:ATP binding"/>
    <property type="evidence" value="ECO:0007669"/>
    <property type="project" value="UniProtKB-KW"/>
</dbReference>
<evidence type="ECO:0000256" key="2">
    <source>
        <dbReference type="ARBA" id="ARBA00012438"/>
    </source>
</evidence>
<dbReference type="GO" id="GO:0000155">
    <property type="term" value="F:phosphorelay sensor kinase activity"/>
    <property type="evidence" value="ECO:0007669"/>
    <property type="project" value="InterPro"/>
</dbReference>
<comment type="catalytic activity">
    <reaction evidence="1">
        <text>ATP + protein L-histidine = ADP + protein N-phospho-L-histidine.</text>
        <dbReference type="EC" id="2.7.13.3"/>
    </reaction>
</comment>
<dbReference type="Gene3D" id="3.30.565.10">
    <property type="entry name" value="Histidine kinase-like ATPase, C-terminal domain"/>
    <property type="match status" value="1"/>
</dbReference>
<dbReference type="GO" id="GO:0016020">
    <property type="term" value="C:membrane"/>
    <property type="evidence" value="ECO:0007669"/>
    <property type="project" value="InterPro"/>
</dbReference>
<proteinExistence type="predicted"/>
<keyword evidence="8" id="KW-0902">Two-component regulatory system</keyword>
<accession>A0A9W6IAK4</accession>
<feature type="domain" description="Signal transduction histidine kinase subgroup 3 dimerisation and phosphoacceptor" evidence="10">
    <location>
        <begin position="213"/>
        <end position="277"/>
    </location>
</feature>
<dbReference type="InterPro" id="IPR011712">
    <property type="entry name" value="Sig_transdc_His_kin_sub3_dim/P"/>
</dbReference>
<dbReference type="PANTHER" id="PTHR24421">
    <property type="entry name" value="NITRATE/NITRITE SENSOR PROTEIN NARX-RELATED"/>
    <property type="match status" value="1"/>
</dbReference>
<dbReference type="Proteomes" id="UP001143474">
    <property type="component" value="Unassembled WGS sequence"/>
</dbReference>
<keyword evidence="5" id="KW-0547">Nucleotide-binding</keyword>
<dbReference type="AlphaFoldDB" id="A0A9W6IAK4"/>
<protein>
    <recommendedName>
        <fullName evidence="2">histidine kinase</fullName>
        <ecNumber evidence="2">2.7.13.3</ecNumber>
    </recommendedName>
</protein>
<dbReference type="CDD" id="cd16917">
    <property type="entry name" value="HATPase_UhpB-NarQ-NarX-like"/>
    <property type="match status" value="1"/>
</dbReference>
<reference evidence="11" key="2">
    <citation type="submission" date="2023-01" db="EMBL/GenBank/DDBJ databases">
        <authorList>
            <person name="Sun Q."/>
            <person name="Evtushenko L."/>
        </authorList>
    </citation>
    <scope>NUCLEOTIDE SEQUENCE</scope>
    <source>
        <strain evidence="11">VKM Ac-2007</strain>
    </source>
</reference>
<feature type="transmembrane region" description="Helical" evidence="9">
    <location>
        <begin position="56"/>
        <end position="75"/>
    </location>
</feature>
<dbReference type="GO" id="GO:0046983">
    <property type="term" value="F:protein dimerization activity"/>
    <property type="evidence" value="ECO:0007669"/>
    <property type="project" value="InterPro"/>
</dbReference>
<keyword evidence="9" id="KW-0472">Membrane</keyword>
<gene>
    <name evidence="11" type="ORF">GCM10017600_85340</name>
</gene>
<evidence type="ECO:0000313" key="12">
    <source>
        <dbReference type="Proteomes" id="UP001143474"/>
    </source>
</evidence>
<dbReference type="SUPFAM" id="SSF55874">
    <property type="entry name" value="ATPase domain of HSP90 chaperone/DNA topoisomerase II/histidine kinase"/>
    <property type="match status" value="1"/>
</dbReference>
<keyword evidence="9" id="KW-0812">Transmembrane</keyword>
<keyword evidence="9" id="KW-1133">Transmembrane helix</keyword>
<dbReference type="InterPro" id="IPR036890">
    <property type="entry name" value="HATPase_C_sf"/>
</dbReference>
<dbReference type="PANTHER" id="PTHR24421:SF10">
    <property type="entry name" value="NITRATE_NITRITE SENSOR PROTEIN NARQ"/>
    <property type="match status" value="1"/>
</dbReference>
<dbReference type="EC" id="2.7.13.3" evidence="2"/>
<dbReference type="InterPro" id="IPR050482">
    <property type="entry name" value="Sensor_HK_TwoCompSys"/>
</dbReference>
<feature type="transmembrane region" description="Helical" evidence="9">
    <location>
        <begin position="20"/>
        <end position="44"/>
    </location>
</feature>
<dbReference type="RefSeq" id="WP_271223344.1">
    <property type="nucleotide sequence ID" value="NZ_BAAAVD010000056.1"/>
</dbReference>
<evidence type="ECO:0000256" key="9">
    <source>
        <dbReference type="SAM" id="Phobius"/>
    </source>
</evidence>
<keyword evidence="4" id="KW-0808">Transferase</keyword>
<keyword evidence="12" id="KW-1185">Reference proteome</keyword>
<evidence type="ECO:0000256" key="4">
    <source>
        <dbReference type="ARBA" id="ARBA00022679"/>
    </source>
</evidence>
<reference evidence="11" key="1">
    <citation type="journal article" date="2014" name="Int. J. Syst. Evol. Microbiol.">
        <title>Complete genome sequence of Corynebacterium casei LMG S-19264T (=DSM 44701T), isolated from a smear-ripened cheese.</title>
        <authorList>
            <consortium name="US DOE Joint Genome Institute (JGI-PGF)"/>
            <person name="Walter F."/>
            <person name="Albersmeier A."/>
            <person name="Kalinowski J."/>
            <person name="Ruckert C."/>
        </authorList>
    </citation>
    <scope>NUCLEOTIDE SEQUENCE</scope>
    <source>
        <strain evidence="11">VKM Ac-2007</strain>
    </source>
</reference>
<name>A0A9W6IAK4_9ACTN</name>
<evidence type="ECO:0000313" key="11">
    <source>
        <dbReference type="EMBL" id="GLK15121.1"/>
    </source>
</evidence>
<evidence type="ECO:0000256" key="6">
    <source>
        <dbReference type="ARBA" id="ARBA00022777"/>
    </source>
</evidence>
<evidence type="ECO:0000256" key="8">
    <source>
        <dbReference type="ARBA" id="ARBA00023012"/>
    </source>
</evidence>
<feature type="transmembrane region" description="Helical" evidence="9">
    <location>
        <begin position="158"/>
        <end position="184"/>
    </location>
</feature>
<evidence type="ECO:0000256" key="1">
    <source>
        <dbReference type="ARBA" id="ARBA00000085"/>
    </source>
</evidence>
<evidence type="ECO:0000256" key="5">
    <source>
        <dbReference type="ARBA" id="ARBA00022741"/>
    </source>
</evidence>
<organism evidence="11 12">
    <name type="scientific">Streptosporangium carneum</name>
    <dbReference type="NCBI Taxonomy" id="47481"/>
    <lineage>
        <taxon>Bacteria</taxon>
        <taxon>Bacillati</taxon>
        <taxon>Actinomycetota</taxon>
        <taxon>Actinomycetes</taxon>
        <taxon>Streptosporangiales</taxon>
        <taxon>Streptosporangiaceae</taxon>
        <taxon>Streptosporangium</taxon>
    </lineage>
</organism>
<keyword evidence="3" id="KW-0597">Phosphoprotein</keyword>